<evidence type="ECO:0000256" key="1">
    <source>
        <dbReference type="SAM" id="SignalP"/>
    </source>
</evidence>
<keyword evidence="1" id="KW-0732">Signal</keyword>
<protein>
    <submittedName>
        <fullName evidence="2">Putative secreted protein</fullName>
    </submittedName>
</protein>
<organism evidence="2">
    <name type="scientific">Anopheles marajoara</name>
    <dbReference type="NCBI Taxonomy" id="58244"/>
    <lineage>
        <taxon>Eukaryota</taxon>
        <taxon>Metazoa</taxon>
        <taxon>Ecdysozoa</taxon>
        <taxon>Arthropoda</taxon>
        <taxon>Hexapoda</taxon>
        <taxon>Insecta</taxon>
        <taxon>Pterygota</taxon>
        <taxon>Neoptera</taxon>
        <taxon>Endopterygota</taxon>
        <taxon>Diptera</taxon>
        <taxon>Nematocera</taxon>
        <taxon>Culicoidea</taxon>
        <taxon>Culicidae</taxon>
        <taxon>Anophelinae</taxon>
        <taxon>Anopheles</taxon>
    </lineage>
</organism>
<reference evidence="2" key="1">
    <citation type="submission" date="2018-01" db="EMBL/GenBank/DDBJ databases">
        <title>An insight into the sialome of Amazonian anophelines.</title>
        <authorList>
            <person name="Ribeiro J.M."/>
            <person name="Scarpassa V."/>
            <person name="Calvo E."/>
        </authorList>
    </citation>
    <scope>NUCLEOTIDE SEQUENCE</scope>
    <source>
        <tissue evidence="2">Salivary glands</tissue>
    </source>
</reference>
<feature type="signal peptide" evidence="1">
    <location>
        <begin position="1"/>
        <end position="20"/>
    </location>
</feature>
<sequence>MLCCCLLVGVWFCFPDTIQWVICNCVLRVHQLSTQISPHFAAVPVRRDGALWGAATRTFDFALVARHTTAHTVAVLNRQLTTTPGGVLWRLWMDFAIQQQVGSSARANVCRKRLVLVA</sequence>
<proteinExistence type="predicted"/>
<accession>A0A2M4C7E5</accession>
<dbReference type="EMBL" id="GGFJ01012106">
    <property type="protein sequence ID" value="MBW61247.1"/>
    <property type="molecule type" value="Transcribed_RNA"/>
</dbReference>
<feature type="chain" id="PRO_5014792134" evidence="1">
    <location>
        <begin position="21"/>
        <end position="118"/>
    </location>
</feature>
<evidence type="ECO:0000313" key="2">
    <source>
        <dbReference type="EMBL" id="MBW61247.1"/>
    </source>
</evidence>
<dbReference type="AlphaFoldDB" id="A0A2M4C7E5"/>
<name>A0A2M4C7E5_9DIPT</name>